<evidence type="ECO:0000256" key="4">
    <source>
        <dbReference type="SAM" id="Phobius"/>
    </source>
</evidence>
<feature type="transmembrane region" description="Helical" evidence="4">
    <location>
        <begin position="60"/>
        <end position="84"/>
    </location>
</feature>
<dbReference type="PIRSF" id="PIRSF002162">
    <property type="entry name" value="Ribosomal_L6"/>
    <property type="match status" value="1"/>
</dbReference>
<name>A0A140F2T6_9STRA</name>
<sequence length="178" mass="20619">MVLSVRSVLKLPQSLNFKIIQKEKIFSVKGFLGSYSFFLHLPLLYLDFSKKLQFYYINEILPNFVNITNIVMCQLFVGIILGYHKVINIVGIGYYVNIKQKTKLIFTLGYSHLVSIQIPNFVVVKSRKRRKISLKSIFLVELNNFASVIKNFKLPSAYKEKGIFFLSEPVKKKQGKKT</sequence>
<dbReference type="InterPro" id="IPR036789">
    <property type="entry name" value="Ribosomal_uL6-like_a/b-dom_sf"/>
</dbReference>
<evidence type="ECO:0000256" key="1">
    <source>
        <dbReference type="ARBA" id="ARBA00009356"/>
    </source>
</evidence>
<geneLocation type="mitochondrion" evidence="5"/>
<dbReference type="AlphaFoldDB" id="A0A140F2T6"/>
<keyword evidence="4" id="KW-0812">Transmembrane</keyword>
<dbReference type="PANTHER" id="PTHR11655:SF14">
    <property type="entry name" value="LARGE RIBOSOMAL SUBUNIT PROTEIN UL6M"/>
    <property type="match status" value="1"/>
</dbReference>
<comment type="similarity">
    <text evidence="1">Belongs to the universal ribosomal protein uL6 family.</text>
</comment>
<protein>
    <submittedName>
        <fullName evidence="5">Ribosomal protein L6</fullName>
    </submittedName>
</protein>
<gene>
    <name evidence="5" type="primary">rpl6</name>
</gene>
<keyword evidence="3" id="KW-0687">Ribonucleoprotein</keyword>
<dbReference type="InterPro" id="IPR019906">
    <property type="entry name" value="Ribosomal_uL6_bac-type"/>
</dbReference>
<accession>A0A140F2T6</accession>
<keyword evidence="4" id="KW-0472">Membrane</keyword>
<reference evidence="5" key="1">
    <citation type="journal article" date="2016" name="Genome Biol. Evol.">
        <title>A Comparative Analysis of Mitochondrial Genomes in Eustigmatophyte Algae.</title>
        <authorList>
            <person name="Sevcikova T."/>
            <person name="Klimes V."/>
            <person name="Zbrankova V."/>
            <person name="Strnad H."/>
            <person name="Hroudova M."/>
            <person name="Vlcek C."/>
            <person name="Elias M."/>
        </authorList>
    </citation>
    <scope>NUCLEOTIDE SEQUENCE</scope>
    <source>
        <strain evidence="5">CAUP Q 202</strain>
    </source>
</reference>
<dbReference type="GO" id="GO:0019843">
    <property type="term" value="F:rRNA binding"/>
    <property type="evidence" value="ECO:0007669"/>
    <property type="project" value="InterPro"/>
</dbReference>
<evidence type="ECO:0000313" key="5">
    <source>
        <dbReference type="EMBL" id="AML60720.1"/>
    </source>
</evidence>
<dbReference type="GO" id="GO:0005840">
    <property type="term" value="C:ribosome"/>
    <property type="evidence" value="ECO:0007669"/>
    <property type="project" value="UniProtKB-KW"/>
</dbReference>
<organism evidence="5">
    <name type="scientific">Vischeria sp. CAUP Q 202</name>
    <dbReference type="NCBI Taxonomy" id="1805947"/>
    <lineage>
        <taxon>Eukaryota</taxon>
        <taxon>Sar</taxon>
        <taxon>Stramenopiles</taxon>
        <taxon>Ochrophyta</taxon>
        <taxon>Eustigmatophyceae</taxon>
        <taxon>Eustigmatales</taxon>
        <taxon>Chlorobotryaceae</taxon>
        <taxon>Vischeria</taxon>
    </lineage>
</organism>
<evidence type="ECO:0000256" key="3">
    <source>
        <dbReference type="ARBA" id="ARBA00023274"/>
    </source>
</evidence>
<dbReference type="GO" id="GO:0006412">
    <property type="term" value="P:translation"/>
    <property type="evidence" value="ECO:0007669"/>
    <property type="project" value="InterPro"/>
</dbReference>
<dbReference type="GO" id="GO:0003735">
    <property type="term" value="F:structural constituent of ribosome"/>
    <property type="evidence" value="ECO:0007669"/>
    <property type="project" value="InterPro"/>
</dbReference>
<dbReference type="EMBL" id="KU501221">
    <property type="protein sequence ID" value="AML60720.1"/>
    <property type="molecule type" value="Genomic_DNA"/>
</dbReference>
<proteinExistence type="inferred from homology"/>
<keyword evidence="2 5" id="KW-0689">Ribosomal protein</keyword>
<dbReference type="PRINTS" id="PR00059">
    <property type="entry name" value="RIBOSOMALL6"/>
</dbReference>
<evidence type="ECO:0000256" key="2">
    <source>
        <dbReference type="ARBA" id="ARBA00022980"/>
    </source>
</evidence>
<keyword evidence="5" id="KW-0496">Mitochondrion</keyword>
<dbReference type="SUPFAM" id="SSF56053">
    <property type="entry name" value="Ribosomal protein L6"/>
    <property type="match status" value="1"/>
</dbReference>
<feature type="transmembrane region" description="Helical" evidence="4">
    <location>
        <begin position="104"/>
        <end position="124"/>
    </location>
</feature>
<dbReference type="InterPro" id="IPR000702">
    <property type="entry name" value="Ribosomal_uL6-like"/>
</dbReference>
<keyword evidence="4" id="KW-1133">Transmembrane helix</keyword>
<dbReference type="PANTHER" id="PTHR11655">
    <property type="entry name" value="60S/50S RIBOSOMAL PROTEIN L6/L9"/>
    <property type="match status" value="1"/>
</dbReference>
<dbReference type="GO" id="GO:1990904">
    <property type="term" value="C:ribonucleoprotein complex"/>
    <property type="evidence" value="ECO:0007669"/>
    <property type="project" value="UniProtKB-KW"/>
</dbReference>
<dbReference type="Gene3D" id="3.90.930.12">
    <property type="entry name" value="Ribosomal protein L6, alpha-beta domain"/>
    <property type="match status" value="1"/>
</dbReference>